<evidence type="ECO:0000256" key="9">
    <source>
        <dbReference type="ARBA" id="ARBA00023316"/>
    </source>
</evidence>
<dbReference type="HOGENOM" id="CLU_037404_1_0_11"/>
<dbReference type="CDD" id="cd03785">
    <property type="entry name" value="GT28_MurG"/>
    <property type="match status" value="1"/>
</dbReference>
<keyword evidence="4 10" id="KW-0808">Transferase</keyword>
<dbReference type="GO" id="GO:0071555">
    <property type="term" value="P:cell wall organization"/>
    <property type="evidence" value="ECO:0007669"/>
    <property type="project" value="UniProtKB-KW"/>
</dbReference>
<evidence type="ECO:0000256" key="10">
    <source>
        <dbReference type="HAMAP-Rule" id="MF_00033"/>
    </source>
</evidence>
<dbReference type="GO" id="GO:0050511">
    <property type="term" value="F:undecaprenyldiphospho-muramoylpentapeptide beta-N-acetylglucosaminyltransferase activity"/>
    <property type="evidence" value="ECO:0007669"/>
    <property type="project" value="UniProtKB-UniRule"/>
</dbReference>
<dbReference type="Pfam" id="PF03033">
    <property type="entry name" value="Glyco_transf_28"/>
    <property type="match status" value="1"/>
</dbReference>
<evidence type="ECO:0000256" key="6">
    <source>
        <dbReference type="ARBA" id="ARBA00022984"/>
    </source>
</evidence>
<evidence type="ECO:0000256" key="1">
    <source>
        <dbReference type="ARBA" id="ARBA00022475"/>
    </source>
</evidence>
<dbReference type="RefSeq" id="WP_016456600.1">
    <property type="nucleotide sequence ID" value="NZ_KE150269.1"/>
</dbReference>
<evidence type="ECO:0000313" key="14">
    <source>
        <dbReference type="Proteomes" id="UP000014417"/>
    </source>
</evidence>
<comment type="pathway">
    <text evidence="10">Cell wall biogenesis; peptidoglycan biosynthesis.</text>
</comment>
<evidence type="ECO:0000256" key="5">
    <source>
        <dbReference type="ARBA" id="ARBA00022960"/>
    </source>
</evidence>
<dbReference type="OrthoDB" id="9808936at2"/>
<comment type="caution">
    <text evidence="13">The sequence shown here is derived from an EMBL/GenBank/DDBJ whole genome shotgun (WGS) entry which is preliminary data.</text>
</comment>
<keyword evidence="1 10" id="KW-1003">Cell membrane</keyword>
<dbReference type="GO" id="GO:0009252">
    <property type="term" value="P:peptidoglycan biosynthetic process"/>
    <property type="evidence" value="ECO:0007669"/>
    <property type="project" value="UniProtKB-UniRule"/>
</dbReference>
<dbReference type="PANTHER" id="PTHR21015">
    <property type="entry name" value="UDP-N-ACETYLGLUCOSAMINE--N-ACETYLMURAMYL-(PENTAPEPTIDE) PYROPHOSPHORYL-UNDECAPRENOL N-ACETYLGLUCOSAMINE TRANSFERASE 1"/>
    <property type="match status" value="1"/>
</dbReference>
<feature type="binding site" evidence="10">
    <location>
        <position position="300"/>
    </location>
    <ligand>
        <name>UDP-N-acetyl-alpha-D-glucosamine</name>
        <dbReference type="ChEBI" id="CHEBI:57705"/>
    </ligand>
</feature>
<organism evidence="13 14">
    <name type="scientific">Propionimicrobium lymphophilum ACS-093-V-SCH5</name>
    <dbReference type="NCBI Taxonomy" id="883161"/>
    <lineage>
        <taxon>Bacteria</taxon>
        <taxon>Bacillati</taxon>
        <taxon>Actinomycetota</taxon>
        <taxon>Actinomycetes</taxon>
        <taxon>Propionibacteriales</taxon>
        <taxon>Propionibacteriaceae</taxon>
        <taxon>Propionimicrobium</taxon>
    </lineage>
</organism>
<evidence type="ECO:0000256" key="7">
    <source>
        <dbReference type="ARBA" id="ARBA00023136"/>
    </source>
</evidence>
<evidence type="ECO:0000256" key="4">
    <source>
        <dbReference type="ARBA" id="ARBA00022679"/>
    </source>
</evidence>
<evidence type="ECO:0000259" key="12">
    <source>
        <dbReference type="Pfam" id="PF04101"/>
    </source>
</evidence>
<comment type="caution">
    <text evidence="10">Lacks conserved residue(s) required for the propagation of feature annotation.</text>
</comment>
<sequence length="366" mass="38532">MSTPSIVLAGGGTAGHTSPLIATAQALKDACPDVKLTCIGTERGLETKVIPAAGLDLELIPAVPMPRRPNADLVKLPVRLSNAMRRSRRILRESGANVVVGYGGYVSTPAYLAARSLRIPVVIHEQNVRPGMANKLGARFAAKVFTTFPATALPSGVRIGLPARKQITELALAEDRDVVRKLARKQFGLPEDGPVLLVSGGSQGAKTLNDATIGALDQLLWKGISVLHVWGPKNYPKDAVIRQHESGARYVPVDYVDNMPDAYAAADFMLARSGAGTVVETAMVGLPAIFVPLAIGNGEQALNAHESVAAGAAVLIANSELSAARLMDEVHVLLGPGRLRKMRKAASALMPADAAKKLAHEILELA</sequence>
<keyword evidence="6 10" id="KW-0573">Peptidoglycan synthesis</keyword>
<dbReference type="GO" id="GO:0005886">
    <property type="term" value="C:plasma membrane"/>
    <property type="evidence" value="ECO:0007669"/>
    <property type="project" value="UniProtKB-SubCell"/>
</dbReference>
<accession>S2W1M9</accession>
<keyword evidence="14" id="KW-1185">Reference proteome</keyword>
<dbReference type="Pfam" id="PF04101">
    <property type="entry name" value="Glyco_tran_28_C"/>
    <property type="match status" value="1"/>
</dbReference>
<evidence type="ECO:0000256" key="3">
    <source>
        <dbReference type="ARBA" id="ARBA00022676"/>
    </source>
</evidence>
<comment type="function">
    <text evidence="10">Cell wall formation. Catalyzes the transfer of a GlcNAc subunit on undecaprenyl-pyrophosphoryl-MurNAc-pentapeptide (lipid intermediate I) to form undecaprenyl-pyrophosphoryl-MurNAc-(pentapeptide)GlcNAc (lipid intermediate II).</text>
</comment>
<feature type="binding site" evidence="10">
    <location>
        <position position="127"/>
    </location>
    <ligand>
        <name>UDP-N-acetyl-alpha-D-glucosamine</name>
        <dbReference type="ChEBI" id="CHEBI:57705"/>
    </ligand>
</feature>
<feature type="binding site" evidence="10">
    <location>
        <position position="202"/>
    </location>
    <ligand>
        <name>UDP-N-acetyl-alpha-D-glucosamine</name>
        <dbReference type="ChEBI" id="CHEBI:57705"/>
    </ligand>
</feature>
<dbReference type="InterPro" id="IPR006009">
    <property type="entry name" value="GlcNAc_MurG"/>
</dbReference>
<keyword evidence="3 10" id="KW-0328">Glycosyltransferase</keyword>
<dbReference type="HAMAP" id="MF_00033">
    <property type="entry name" value="MurG"/>
    <property type="match status" value="1"/>
</dbReference>
<comment type="catalytic activity">
    <reaction evidence="10">
        <text>di-trans,octa-cis-undecaprenyl diphospho-N-acetyl-alpha-D-muramoyl-L-alanyl-D-glutamyl-meso-2,6-diaminopimeloyl-D-alanyl-D-alanine + UDP-N-acetyl-alpha-D-glucosamine = di-trans,octa-cis-undecaprenyl diphospho-[N-acetyl-alpha-D-glucosaminyl-(1-&gt;4)]-N-acetyl-alpha-D-muramoyl-L-alanyl-D-glutamyl-meso-2,6-diaminopimeloyl-D-alanyl-D-alanine + UDP + H(+)</text>
        <dbReference type="Rhea" id="RHEA:31227"/>
        <dbReference type="ChEBI" id="CHEBI:15378"/>
        <dbReference type="ChEBI" id="CHEBI:57705"/>
        <dbReference type="ChEBI" id="CHEBI:58223"/>
        <dbReference type="ChEBI" id="CHEBI:61387"/>
        <dbReference type="ChEBI" id="CHEBI:61388"/>
        <dbReference type="EC" id="2.4.1.227"/>
    </reaction>
</comment>
<protein>
    <recommendedName>
        <fullName evidence="10">UDP-N-acetylglucosamine--N-acetylmuramyl-(pentapeptide) pyrophosphoryl-undecaprenol N-acetylglucosamine transferase</fullName>
        <ecNumber evidence="10">2.4.1.227</ecNumber>
    </recommendedName>
    <alternativeName>
        <fullName evidence="10">Undecaprenyl-PP-MurNAc-pentapeptide-UDPGlcNAc GlcNAc transferase</fullName>
    </alternativeName>
</protein>
<evidence type="ECO:0000313" key="13">
    <source>
        <dbReference type="EMBL" id="EPD32225.1"/>
    </source>
</evidence>
<keyword evidence="5 10" id="KW-0133">Cell shape</keyword>
<feature type="binding site" evidence="10">
    <location>
        <begin position="13"/>
        <end position="15"/>
    </location>
    <ligand>
        <name>UDP-N-acetyl-alpha-D-glucosamine</name>
        <dbReference type="ChEBI" id="CHEBI:57705"/>
    </ligand>
</feature>
<dbReference type="SUPFAM" id="SSF53756">
    <property type="entry name" value="UDP-Glycosyltransferase/glycogen phosphorylase"/>
    <property type="match status" value="1"/>
</dbReference>
<dbReference type="EMBL" id="AGZR01000009">
    <property type="protein sequence ID" value="EPD32225.1"/>
    <property type="molecule type" value="Genomic_DNA"/>
</dbReference>
<gene>
    <name evidence="10" type="primary">murG</name>
    <name evidence="13" type="ORF">HMPREF9306_01794</name>
</gene>
<dbReference type="Gene3D" id="3.40.50.2000">
    <property type="entry name" value="Glycogen Phosphorylase B"/>
    <property type="match status" value="2"/>
</dbReference>
<dbReference type="EC" id="2.4.1.227" evidence="10"/>
<evidence type="ECO:0000256" key="8">
    <source>
        <dbReference type="ARBA" id="ARBA00023306"/>
    </source>
</evidence>
<dbReference type="GO" id="GO:0051991">
    <property type="term" value="F:UDP-N-acetyl-D-glucosamine:N-acetylmuramoyl-L-alanyl-D-glutamyl-meso-2,6-diaminopimelyl-D-alanyl-D-alanine-diphosphoundecaprenol 4-beta-N-acetylglucosaminlytransferase activity"/>
    <property type="evidence" value="ECO:0007669"/>
    <property type="project" value="RHEA"/>
</dbReference>
<feature type="binding site" evidence="10">
    <location>
        <position position="164"/>
    </location>
    <ligand>
        <name>UDP-N-acetyl-alpha-D-glucosamine</name>
        <dbReference type="ChEBI" id="CHEBI:57705"/>
    </ligand>
</feature>
<keyword evidence="9 10" id="KW-0961">Cell wall biogenesis/degradation</keyword>
<comment type="similarity">
    <text evidence="10">Belongs to the glycosyltransferase 28 family. MurG subfamily.</text>
</comment>
<evidence type="ECO:0000259" key="11">
    <source>
        <dbReference type="Pfam" id="PF03033"/>
    </source>
</evidence>
<keyword evidence="8 10" id="KW-0131">Cell cycle</keyword>
<dbReference type="InterPro" id="IPR007235">
    <property type="entry name" value="Glyco_trans_28_C"/>
</dbReference>
<feature type="domain" description="Glycosyl transferase family 28 C-terminal" evidence="12">
    <location>
        <begin position="195"/>
        <end position="356"/>
    </location>
</feature>
<comment type="subcellular location">
    <subcellularLocation>
        <location evidence="10">Cell membrane</location>
        <topology evidence="10">Peripheral membrane protein</topology>
        <orientation evidence="10">Cytoplasmic side</orientation>
    </subcellularLocation>
</comment>
<dbReference type="AlphaFoldDB" id="S2W1M9"/>
<name>S2W1M9_9ACTN</name>
<dbReference type="UniPathway" id="UPA00219"/>
<feature type="domain" description="Glycosyltransferase family 28 N-terminal" evidence="11">
    <location>
        <begin position="6"/>
        <end position="146"/>
    </location>
</feature>
<evidence type="ECO:0000256" key="2">
    <source>
        <dbReference type="ARBA" id="ARBA00022618"/>
    </source>
</evidence>
<dbReference type="GO" id="GO:0051301">
    <property type="term" value="P:cell division"/>
    <property type="evidence" value="ECO:0007669"/>
    <property type="project" value="UniProtKB-KW"/>
</dbReference>
<dbReference type="PATRIC" id="fig|883161.3.peg.1781"/>
<dbReference type="GO" id="GO:0005975">
    <property type="term" value="P:carbohydrate metabolic process"/>
    <property type="evidence" value="ECO:0007669"/>
    <property type="project" value="InterPro"/>
</dbReference>
<dbReference type="GO" id="GO:0008360">
    <property type="term" value="P:regulation of cell shape"/>
    <property type="evidence" value="ECO:0007669"/>
    <property type="project" value="UniProtKB-KW"/>
</dbReference>
<proteinExistence type="inferred from homology"/>
<dbReference type="InterPro" id="IPR004276">
    <property type="entry name" value="GlycoTrans_28_N"/>
</dbReference>
<dbReference type="PANTHER" id="PTHR21015:SF22">
    <property type="entry name" value="GLYCOSYLTRANSFERASE"/>
    <property type="match status" value="1"/>
</dbReference>
<dbReference type="Proteomes" id="UP000014417">
    <property type="component" value="Unassembled WGS sequence"/>
</dbReference>
<dbReference type="STRING" id="883161.HMPREF9306_01794"/>
<dbReference type="NCBIfam" id="TIGR01133">
    <property type="entry name" value="murG"/>
    <property type="match status" value="1"/>
</dbReference>
<keyword evidence="7 10" id="KW-0472">Membrane</keyword>
<keyword evidence="2 10" id="KW-0132">Cell division</keyword>
<reference evidence="13 14" key="1">
    <citation type="submission" date="2013-04" db="EMBL/GenBank/DDBJ databases">
        <title>The Genome Sequence of Propionimicrobium lymphophilum ACS-093-V-SCH5.</title>
        <authorList>
            <consortium name="The Broad Institute Genomics Platform"/>
            <person name="Earl A."/>
            <person name="Ward D."/>
            <person name="Feldgarden M."/>
            <person name="Gevers D."/>
            <person name="Saerens B."/>
            <person name="Vaneechoutte M."/>
            <person name="Walker B."/>
            <person name="Young S."/>
            <person name="Zeng Q."/>
            <person name="Gargeya S."/>
            <person name="Fitzgerald M."/>
            <person name="Haas B."/>
            <person name="Abouelleil A."/>
            <person name="Allen A.W."/>
            <person name="Alvarado L."/>
            <person name="Arachchi H.M."/>
            <person name="Berlin A.M."/>
            <person name="Chapman S.B."/>
            <person name="Gainer-Dewar J."/>
            <person name="Goldberg J."/>
            <person name="Griggs A."/>
            <person name="Gujja S."/>
            <person name="Hansen M."/>
            <person name="Howarth C."/>
            <person name="Imamovic A."/>
            <person name="Ireland A."/>
            <person name="Larimer J."/>
            <person name="McCowan C."/>
            <person name="Murphy C."/>
            <person name="Pearson M."/>
            <person name="Poon T.W."/>
            <person name="Priest M."/>
            <person name="Roberts A."/>
            <person name="Saif S."/>
            <person name="Shea T."/>
            <person name="Sisk P."/>
            <person name="Sykes S."/>
            <person name="Wortman J."/>
            <person name="Nusbaum C."/>
            <person name="Birren B."/>
        </authorList>
    </citation>
    <scope>NUCLEOTIDE SEQUENCE [LARGE SCALE GENOMIC DNA]</scope>
    <source>
        <strain evidence="13 14">ACS-093-V-SCH5</strain>
    </source>
</reference>